<dbReference type="AlphaFoldDB" id="A0A0N0WTR4"/>
<dbReference type="InterPro" id="IPR050106">
    <property type="entry name" value="HistidinolP_aminotransfase"/>
</dbReference>
<comment type="catalytic activity">
    <reaction evidence="8 9">
        <text>L-histidinol phosphate + 2-oxoglutarate = 3-(imidazol-4-yl)-2-oxopropyl phosphate + L-glutamate</text>
        <dbReference type="Rhea" id="RHEA:23744"/>
        <dbReference type="ChEBI" id="CHEBI:16810"/>
        <dbReference type="ChEBI" id="CHEBI:29985"/>
        <dbReference type="ChEBI" id="CHEBI:57766"/>
        <dbReference type="ChEBI" id="CHEBI:57980"/>
        <dbReference type="EC" id="2.6.1.9"/>
    </reaction>
</comment>
<organism evidence="11 12">
    <name type="scientific">Pseudomonas syringae pv. maculicola</name>
    <dbReference type="NCBI Taxonomy" id="59511"/>
    <lineage>
        <taxon>Bacteria</taxon>
        <taxon>Pseudomonadati</taxon>
        <taxon>Pseudomonadota</taxon>
        <taxon>Gammaproteobacteria</taxon>
        <taxon>Pseudomonadales</taxon>
        <taxon>Pseudomonadaceae</taxon>
        <taxon>Pseudomonas</taxon>
    </lineage>
</organism>
<comment type="pathway">
    <text evidence="2 9">Amino-acid biosynthesis; L-histidine biosynthesis; L-histidine from 5-phospho-alpha-D-ribose 1-diphosphate: step 7/9.</text>
</comment>
<proteinExistence type="inferred from homology"/>
<dbReference type="InterPro" id="IPR005861">
    <property type="entry name" value="HisP_aminotrans"/>
</dbReference>
<dbReference type="InterPro" id="IPR015424">
    <property type="entry name" value="PyrdxlP-dep_Trfase"/>
</dbReference>
<dbReference type="Pfam" id="PF00155">
    <property type="entry name" value="Aminotran_1_2"/>
    <property type="match status" value="1"/>
</dbReference>
<evidence type="ECO:0000256" key="3">
    <source>
        <dbReference type="ARBA" id="ARBA00007970"/>
    </source>
</evidence>
<evidence type="ECO:0000256" key="9">
    <source>
        <dbReference type="HAMAP-Rule" id="MF_01023"/>
    </source>
</evidence>
<dbReference type="SUPFAM" id="SSF53383">
    <property type="entry name" value="PLP-dependent transferases"/>
    <property type="match status" value="1"/>
</dbReference>
<keyword evidence="9" id="KW-0028">Amino-acid biosynthesis</keyword>
<evidence type="ECO:0000313" key="11">
    <source>
        <dbReference type="EMBL" id="RMV28628.1"/>
    </source>
</evidence>
<dbReference type="RefSeq" id="WP_054070170.1">
    <property type="nucleotide sequence ID" value="NZ_JAEVFP010000062.1"/>
</dbReference>
<comment type="subunit">
    <text evidence="4 9">Homodimer.</text>
</comment>
<keyword evidence="6 9" id="KW-0808">Transferase</keyword>
<reference evidence="11 12" key="1">
    <citation type="submission" date="2018-08" db="EMBL/GenBank/DDBJ databases">
        <title>Recombination of ecologically and evolutionarily significant loci maintains genetic cohesion in the Pseudomonas syringae species complex.</title>
        <authorList>
            <person name="Dillon M."/>
            <person name="Thakur S."/>
            <person name="Almeida R.N.D."/>
            <person name="Weir B.S."/>
            <person name="Guttman D.S."/>
        </authorList>
    </citation>
    <scope>NUCLEOTIDE SEQUENCE [LARGE SCALE GENOMIC DNA]</scope>
    <source>
        <strain evidence="11 12">ICMP 11281</strain>
    </source>
</reference>
<dbReference type="EC" id="2.6.1.9" evidence="9"/>
<dbReference type="InterPro" id="IPR001917">
    <property type="entry name" value="Aminotrans_II_pyridoxalP_BS"/>
</dbReference>
<sequence length="378" mass="41055">MNANDLTLLARAEVRELASYNAGLAADAVRKRFGLTRVAKLGSNENPMGTAPAVNAATTQACHEIALYPDSGCQALRSALSEKLDVPEDRFVFGNGSEDLLSVISRVFLDHDDEVVTVVPSFGLHFIFPVAAGARVTGVPMTDQGTFDVAAMISALTPHTHVLMFSCPSNPVGCTLSAIELKQLLDALPPKCLLVFDEAYYEYAQWEPEYPDCLGLIQASGKPFILLRTFSKAYSLAGLRIGYGIVSDPLLADLINRLRTPFNVNRVAQAAAVAALADENHLNAGLSHVASERRRLEIALQEQGITTAPSMANFLFFSTPYPAEVINQALLREGVIIKPWREAGYTQYLRVSIGSCEDNDLFLHSLARVLAAQETRTD</sequence>
<dbReference type="Gene3D" id="3.90.1150.10">
    <property type="entry name" value="Aspartate Aminotransferase, domain 1"/>
    <property type="match status" value="1"/>
</dbReference>
<dbReference type="PANTHER" id="PTHR43643">
    <property type="entry name" value="HISTIDINOL-PHOSPHATE AMINOTRANSFERASE 2"/>
    <property type="match status" value="1"/>
</dbReference>
<dbReference type="InterPro" id="IPR015421">
    <property type="entry name" value="PyrdxlP-dep_Trfase_major"/>
</dbReference>
<evidence type="ECO:0000313" key="12">
    <source>
        <dbReference type="Proteomes" id="UP000271631"/>
    </source>
</evidence>
<dbReference type="InterPro" id="IPR004839">
    <property type="entry name" value="Aminotransferase_I/II_large"/>
</dbReference>
<dbReference type="EMBL" id="RBUQ01000342">
    <property type="protein sequence ID" value="RMV28628.1"/>
    <property type="molecule type" value="Genomic_DNA"/>
</dbReference>
<evidence type="ECO:0000256" key="6">
    <source>
        <dbReference type="ARBA" id="ARBA00022679"/>
    </source>
</evidence>
<feature type="domain" description="Aminotransferase class I/classII large" evidence="10">
    <location>
        <begin position="38"/>
        <end position="364"/>
    </location>
</feature>
<dbReference type="GO" id="GO:0004400">
    <property type="term" value="F:histidinol-phosphate transaminase activity"/>
    <property type="evidence" value="ECO:0007669"/>
    <property type="project" value="UniProtKB-UniRule"/>
</dbReference>
<gene>
    <name evidence="9" type="primary">hisC</name>
    <name evidence="11" type="ORF">ALP13_01651</name>
</gene>
<feature type="modified residue" description="N6-(pyridoxal phosphate)lysine" evidence="9">
    <location>
        <position position="232"/>
    </location>
</feature>
<comment type="caution">
    <text evidence="11">The sequence shown here is derived from an EMBL/GenBank/DDBJ whole genome shotgun (WGS) entry which is preliminary data.</text>
</comment>
<dbReference type="PROSITE" id="PS00599">
    <property type="entry name" value="AA_TRANSFER_CLASS_2"/>
    <property type="match status" value="1"/>
</dbReference>
<dbReference type="Gene3D" id="3.40.640.10">
    <property type="entry name" value="Type I PLP-dependent aspartate aminotransferase-like (Major domain)"/>
    <property type="match status" value="1"/>
</dbReference>
<evidence type="ECO:0000256" key="4">
    <source>
        <dbReference type="ARBA" id="ARBA00011738"/>
    </source>
</evidence>
<keyword evidence="7 9" id="KW-0663">Pyridoxal phosphate</keyword>
<keyword evidence="9" id="KW-0368">Histidine biosynthesis</keyword>
<dbReference type="CDD" id="cd00609">
    <property type="entry name" value="AAT_like"/>
    <property type="match status" value="1"/>
</dbReference>
<dbReference type="GO" id="GO:0000105">
    <property type="term" value="P:L-histidine biosynthetic process"/>
    <property type="evidence" value="ECO:0007669"/>
    <property type="project" value="UniProtKB-UniRule"/>
</dbReference>
<comment type="cofactor">
    <cofactor evidence="1 9">
        <name>pyridoxal 5'-phosphate</name>
        <dbReference type="ChEBI" id="CHEBI:597326"/>
    </cofactor>
</comment>
<evidence type="ECO:0000259" key="10">
    <source>
        <dbReference type="Pfam" id="PF00155"/>
    </source>
</evidence>
<evidence type="ECO:0000256" key="7">
    <source>
        <dbReference type="ARBA" id="ARBA00022898"/>
    </source>
</evidence>
<protein>
    <recommendedName>
        <fullName evidence="9">Histidinol-phosphate aminotransferase</fullName>
        <ecNumber evidence="9">2.6.1.9</ecNumber>
    </recommendedName>
    <alternativeName>
        <fullName evidence="9">Imidazole acetol-phosphate transaminase</fullName>
    </alternativeName>
</protein>
<evidence type="ECO:0000256" key="8">
    <source>
        <dbReference type="ARBA" id="ARBA00047481"/>
    </source>
</evidence>
<comment type="similarity">
    <text evidence="3 9">Belongs to the class-II pyridoxal-phosphate-dependent aminotransferase family. Histidinol-phosphate aminotransferase subfamily.</text>
</comment>
<dbReference type="InterPro" id="IPR015422">
    <property type="entry name" value="PyrdxlP-dep_Trfase_small"/>
</dbReference>
<dbReference type="UniPathway" id="UPA00031">
    <property type="reaction ID" value="UER00012"/>
</dbReference>
<dbReference type="PANTHER" id="PTHR43643:SF3">
    <property type="entry name" value="HISTIDINOL-PHOSPHATE AMINOTRANSFERASE"/>
    <property type="match status" value="1"/>
</dbReference>
<dbReference type="GO" id="GO:0030170">
    <property type="term" value="F:pyridoxal phosphate binding"/>
    <property type="evidence" value="ECO:0007669"/>
    <property type="project" value="InterPro"/>
</dbReference>
<keyword evidence="5 9" id="KW-0032">Aminotransferase</keyword>
<name>A0A0N0WTR4_PSEYM</name>
<evidence type="ECO:0000256" key="5">
    <source>
        <dbReference type="ARBA" id="ARBA00022576"/>
    </source>
</evidence>
<accession>A0A0N0WTR4</accession>
<evidence type="ECO:0000256" key="2">
    <source>
        <dbReference type="ARBA" id="ARBA00005011"/>
    </source>
</evidence>
<evidence type="ECO:0000256" key="1">
    <source>
        <dbReference type="ARBA" id="ARBA00001933"/>
    </source>
</evidence>
<dbReference type="HAMAP" id="MF_01023">
    <property type="entry name" value="HisC_aminotrans_2"/>
    <property type="match status" value="1"/>
</dbReference>
<dbReference type="Proteomes" id="UP000271631">
    <property type="component" value="Unassembled WGS sequence"/>
</dbReference>